<accession>A0A4S3THI6</accession>
<feature type="domain" description="DUF7344" evidence="2">
    <location>
        <begin position="23"/>
        <end position="93"/>
    </location>
</feature>
<dbReference type="AlphaFoldDB" id="A0A4S3THI6"/>
<name>A0A4S3THI6_9EURY</name>
<evidence type="ECO:0000256" key="1">
    <source>
        <dbReference type="SAM" id="MobiDB-lite"/>
    </source>
</evidence>
<proteinExistence type="predicted"/>
<protein>
    <submittedName>
        <fullName evidence="3">ArsR family transcriptional regulator</fullName>
    </submittedName>
</protein>
<dbReference type="Proteomes" id="UP000318864">
    <property type="component" value="Unassembled WGS sequence"/>
</dbReference>
<dbReference type="Gene3D" id="1.10.10.10">
    <property type="entry name" value="Winged helix-like DNA-binding domain superfamily/Winged helix DNA-binding domain"/>
    <property type="match status" value="1"/>
</dbReference>
<gene>
    <name evidence="3" type="ORF">D8Y22_18190</name>
</gene>
<reference evidence="3 4" key="1">
    <citation type="submission" date="2018-10" db="EMBL/GenBank/DDBJ databases">
        <title>Natronolimnobius sp. XQ-INN 246 isolated from Inner Mongolia Autonomous Region of China.</title>
        <authorList>
            <person name="Xue Q."/>
        </authorList>
    </citation>
    <scope>NUCLEOTIDE SEQUENCE [LARGE SCALE GENOMIC DNA]</scope>
    <source>
        <strain evidence="3 4">XQ-INN 246</strain>
    </source>
</reference>
<dbReference type="Pfam" id="PF24035">
    <property type="entry name" value="DUF7344"/>
    <property type="match status" value="1"/>
</dbReference>
<keyword evidence="4" id="KW-1185">Reference proteome</keyword>
<feature type="region of interest" description="Disordered" evidence="1">
    <location>
        <begin position="1"/>
        <end position="20"/>
    </location>
</feature>
<dbReference type="InterPro" id="IPR055768">
    <property type="entry name" value="DUF7344"/>
</dbReference>
<organism evidence="3 4">
    <name type="scientific">Salinadaptatus halalkaliphilus</name>
    <dbReference type="NCBI Taxonomy" id="2419781"/>
    <lineage>
        <taxon>Archaea</taxon>
        <taxon>Methanobacteriati</taxon>
        <taxon>Methanobacteriota</taxon>
        <taxon>Stenosarchaea group</taxon>
        <taxon>Halobacteria</taxon>
        <taxon>Halobacteriales</taxon>
        <taxon>Natrialbaceae</taxon>
        <taxon>Salinadaptatus</taxon>
    </lineage>
</organism>
<evidence type="ECO:0000313" key="4">
    <source>
        <dbReference type="Proteomes" id="UP000318864"/>
    </source>
</evidence>
<evidence type="ECO:0000313" key="3">
    <source>
        <dbReference type="EMBL" id="THE63439.1"/>
    </source>
</evidence>
<dbReference type="InterPro" id="IPR036388">
    <property type="entry name" value="WH-like_DNA-bd_sf"/>
</dbReference>
<comment type="caution">
    <text evidence="3">The sequence shown here is derived from an EMBL/GenBank/DDBJ whole genome shotgun (WGS) entry which is preliminary data.</text>
</comment>
<dbReference type="EMBL" id="RBZW01000059">
    <property type="protein sequence ID" value="THE63439.1"/>
    <property type="molecule type" value="Genomic_DNA"/>
</dbReference>
<dbReference type="RefSeq" id="WP_141466091.1">
    <property type="nucleotide sequence ID" value="NZ_RBZW01000059.1"/>
</dbReference>
<evidence type="ECO:0000259" key="2">
    <source>
        <dbReference type="Pfam" id="PF24035"/>
    </source>
</evidence>
<dbReference type="OrthoDB" id="241828at2157"/>
<feature type="compositionally biased region" description="Basic and acidic residues" evidence="1">
    <location>
        <begin position="1"/>
        <end position="11"/>
    </location>
</feature>
<sequence>MTKRSTDDEKPVQSPANPNEVLRLLANDRRRQIVTVLDAWNESVIHFEELQQQLSSEFESSDSDNWLLQLRHVHLPILEQAGLVEYDGRNRTIWYDDCELVTEVLTVIESRANA</sequence>